<proteinExistence type="predicted"/>
<reference evidence="1 2" key="1">
    <citation type="journal article" date="2016" name="Nat. Commun.">
        <title>Thousands of microbial genomes shed light on interconnected biogeochemical processes in an aquifer system.</title>
        <authorList>
            <person name="Anantharaman K."/>
            <person name="Brown C.T."/>
            <person name="Hug L.A."/>
            <person name="Sharon I."/>
            <person name="Castelle C.J."/>
            <person name="Probst A.J."/>
            <person name="Thomas B.C."/>
            <person name="Singh A."/>
            <person name="Wilkins M.J."/>
            <person name="Karaoz U."/>
            <person name="Brodie E.L."/>
            <person name="Williams K.H."/>
            <person name="Hubbard S.S."/>
            <person name="Banfield J.F."/>
        </authorList>
    </citation>
    <scope>NUCLEOTIDE SEQUENCE [LARGE SCALE GENOMIC DNA]</scope>
</reference>
<dbReference type="STRING" id="1802532.A2210_00040"/>
<evidence type="ECO:0008006" key="3">
    <source>
        <dbReference type="Google" id="ProtNLM"/>
    </source>
</evidence>
<comment type="caution">
    <text evidence="1">The sequence shown here is derived from an EMBL/GenBank/DDBJ whole genome shotgun (WGS) entry which is preliminary data.</text>
</comment>
<evidence type="ECO:0000313" key="1">
    <source>
        <dbReference type="EMBL" id="OGM76905.1"/>
    </source>
</evidence>
<dbReference type="AlphaFoldDB" id="A0A1F8CMW0"/>
<protein>
    <recommendedName>
        <fullName evidence="3">Addiction module toxin RelE</fullName>
    </recommendedName>
</protein>
<dbReference type="Pfam" id="PF05973">
    <property type="entry name" value="Gp49"/>
    <property type="match status" value="1"/>
</dbReference>
<name>A0A1F8CMW0_9BACT</name>
<organism evidence="1 2">
    <name type="scientific">Candidatus Woesebacteria bacterium RIFOXYA1_FULL_40_18</name>
    <dbReference type="NCBI Taxonomy" id="1802532"/>
    <lineage>
        <taxon>Bacteria</taxon>
        <taxon>Candidatus Woeseibacteriota</taxon>
    </lineage>
</organism>
<evidence type="ECO:0000313" key="2">
    <source>
        <dbReference type="Proteomes" id="UP000177855"/>
    </source>
</evidence>
<dbReference type="Proteomes" id="UP000177855">
    <property type="component" value="Unassembled WGS sequence"/>
</dbReference>
<dbReference type="InterPro" id="IPR009241">
    <property type="entry name" value="HigB-like"/>
</dbReference>
<sequence>MWKIRYFQTARGEYPVKEFIEAQNLPIRAKIGKSIGLLRSYGPYLKPPQMKKLQRDLFELRVSGKVAIRIFYSVIKREFYLLHAFKKKSEKTPAKEIKIAIDRAKELT</sequence>
<gene>
    <name evidence="1" type="ORF">A2210_00040</name>
</gene>
<dbReference type="EMBL" id="MGHS01000015">
    <property type="protein sequence ID" value="OGM76905.1"/>
    <property type="molecule type" value="Genomic_DNA"/>
</dbReference>
<accession>A0A1F8CMW0</accession>